<dbReference type="RefSeq" id="WP_013044279.1">
    <property type="nucleotide sequence ID" value="NC_014008.1"/>
</dbReference>
<dbReference type="AlphaFoldDB" id="D5EP47"/>
<protein>
    <recommendedName>
        <fullName evidence="3">Sulfotransferase family protein</fullName>
    </recommendedName>
</protein>
<evidence type="ECO:0000313" key="1">
    <source>
        <dbReference type="EMBL" id="ADE55557.1"/>
    </source>
</evidence>
<dbReference type="STRING" id="583355.Caka_2541"/>
<evidence type="ECO:0008006" key="3">
    <source>
        <dbReference type="Google" id="ProtNLM"/>
    </source>
</evidence>
<dbReference type="InterPro" id="IPR005331">
    <property type="entry name" value="Sulfotransferase"/>
</dbReference>
<keyword evidence="2" id="KW-1185">Reference proteome</keyword>
<evidence type="ECO:0000313" key="2">
    <source>
        <dbReference type="Proteomes" id="UP000000925"/>
    </source>
</evidence>
<dbReference type="Proteomes" id="UP000000925">
    <property type="component" value="Chromosome"/>
</dbReference>
<dbReference type="Gene3D" id="3.40.50.300">
    <property type="entry name" value="P-loop containing nucleotide triphosphate hydrolases"/>
    <property type="match status" value="1"/>
</dbReference>
<dbReference type="GO" id="GO:0016020">
    <property type="term" value="C:membrane"/>
    <property type="evidence" value="ECO:0007669"/>
    <property type="project" value="InterPro"/>
</dbReference>
<dbReference type="SUPFAM" id="SSF52540">
    <property type="entry name" value="P-loop containing nucleoside triphosphate hydrolases"/>
    <property type="match status" value="1"/>
</dbReference>
<dbReference type="HOGENOM" id="CLU_1292595_0_0_0"/>
<name>D5EP47_CORAD</name>
<dbReference type="OrthoDB" id="288532at2"/>
<sequence>MLKFIHREIGGARRAVARRSIVRAGLWFVDIPRTSSTSIKHVLGERFGGEFRKSVERETGTKRKKYFSDHCTASYMRHAIRPDVWDSLFTFSVVRNPWERFWSLYRFRIVLGDLPESCDFLTYVRKLKHCRYRDRYSPFYMPHYHMSMCDFLLDGEGGSLVDRIYRIEEREALAEELRRRFNVDVLHEHREKLSDELTFKQFYDAESVDIVGRFYQDDIEQFGYDYEA</sequence>
<dbReference type="InterPro" id="IPR027417">
    <property type="entry name" value="P-loop_NTPase"/>
</dbReference>
<organism evidence="1 2">
    <name type="scientific">Coraliomargarita akajimensis (strain DSM 45221 / IAM 15411 / JCM 23193 / KCTC 12865 / 04OKA010-24)</name>
    <dbReference type="NCBI Taxonomy" id="583355"/>
    <lineage>
        <taxon>Bacteria</taxon>
        <taxon>Pseudomonadati</taxon>
        <taxon>Verrucomicrobiota</taxon>
        <taxon>Opitutia</taxon>
        <taxon>Puniceicoccales</taxon>
        <taxon>Coraliomargaritaceae</taxon>
        <taxon>Coraliomargarita</taxon>
    </lineage>
</organism>
<gene>
    <name evidence="1" type="ordered locus">Caka_2541</name>
</gene>
<proteinExistence type="predicted"/>
<reference evidence="1 2" key="1">
    <citation type="journal article" date="2010" name="Stand. Genomic Sci.">
        <title>Complete genome sequence of Coraliomargarita akajimensis type strain (04OKA010-24).</title>
        <authorList>
            <person name="Mavromatis K."/>
            <person name="Abt B."/>
            <person name="Brambilla E."/>
            <person name="Lapidus A."/>
            <person name="Copeland A."/>
            <person name="Deshpande S."/>
            <person name="Nolan M."/>
            <person name="Lucas S."/>
            <person name="Tice H."/>
            <person name="Cheng J.F."/>
            <person name="Han C."/>
            <person name="Detter J.C."/>
            <person name="Woyke T."/>
            <person name="Goodwin L."/>
            <person name="Pitluck S."/>
            <person name="Held B."/>
            <person name="Brettin T."/>
            <person name="Tapia R."/>
            <person name="Ivanova N."/>
            <person name="Mikhailova N."/>
            <person name="Pati A."/>
            <person name="Liolios K."/>
            <person name="Chen A."/>
            <person name="Palaniappan K."/>
            <person name="Land M."/>
            <person name="Hauser L."/>
            <person name="Chang Y.J."/>
            <person name="Jeffries C.D."/>
            <person name="Rohde M."/>
            <person name="Goker M."/>
            <person name="Bristow J."/>
            <person name="Eisen J.A."/>
            <person name="Markowitz V."/>
            <person name="Hugenholtz P."/>
            <person name="Klenk H.P."/>
            <person name="Kyrpides N.C."/>
        </authorList>
    </citation>
    <scope>NUCLEOTIDE SEQUENCE [LARGE SCALE GENOMIC DNA]</scope>
    <source>
        <strain evidence="2">DSM 45221 / IAM 15411 / JCM 23193 / KCTC 12865</strain>
    </source>
</reference>
<dbReference type="GO" id="GO:0008146">
    <property type="term" value="F:sulfotransferase activity"/>
    <property type="evidence" value="ECO:0007669"/>
    <property type="project" value="InterPro"/>
</dbReference>
<dbReference type="Pfam" id="PF03567">
    <property type="entry name" value="Sulfotransfer_2"/>
    <property type="match status" value="1"/>
</dbReference>
<dbReference type="KEGG" id="caa:Caka_2541"/>
<dbReference type="EMBL" id="CP001998">
    <property type="protein sequence ID" value="ADE55557.1"/>
    <property type="molecule type" value="Genomic_DNA"/>
</dbReference>
<accession>D5EP47</accession>